<dbReference type="GO" id="GO:0006679">
    <property type="term" value="P:glucosylceramide biosynthetic process"/>
    <property type="evidence" value="ECO:0007669"/>
    <property type="project" value="TreeGrafter"/>
</dbReference>
<feature type="transmembrane region" description="Helical" evidence="9">
    <location>
        <begin position="22"/>
        <end position="43"/>
    </location>
</feature>
<dbReference type="SUPFAM" id="SSF53448">
    <property type="entry name" value="Nucleotide-diphospho-sugar transferases"/>
    <property type="match status" value="1"/>
</dbReference>
<dbReference type="GO" id="GO:0008120">
    <property type="term" value="F:ceramide glucosyltransferase activity"/>
    <property type="evidence" value="ECO:0007669"/>
    <property type="project" value="TreeGrafter"/>
</dbReference>
<evidence type="ECO:0000256" key="3">
    <source>
        <dbReference type="ARBA" id="ARBA00004991"/>
    </source>
</evidence>
<proteinExistence type="predicted"/>
<dbReference type="CDD" id="cd02520">
    <property type="entry name" value="Glucosylceramide_synthase"/>
    <property type="match status" value="1"/>
</dbReference>
<sequence>MESIGGWTAESLGVELASMETVFALCAILLLAFNLLGIVLAGWRLTRRDAENDLVRKKPPVSLVVPLRGVENFTTLTLSRAFQLNWPDYELLFCVADEFDPVIEEVRKAEAAFPSVSTQLLIGDDRISANPKLNNCVKGWRAARHEWVILADSNVLMPKSYIATMMSAWRKDSGLVCSPPLGSRPAGFWAHVECAFLNGSQGRWQYAAEAIGMGFAQGKSMLWNKPFLEDNGGIRALAAEIAEDAASTKLVRSAGRRVHLVSAPFEQPLGQRHAGEIWSRQTRWARLRRVTFPQYFAPEILTGTLPPLLFALAAAAMMDVNLTATAFAVLALMYVPELALAALNRWPVSLYTLPAMISRDMIMPLVWARSWIGSAVAWRGNVMTIGTAESTLAGPSAE</sequence>
<dbReference type="EMBL" id="FBWC01000002">
    <property type="protein sequence ID" value="CUX08770.1"/>
    <property type="molecule type" value="Genomic_DNA"/>
</dbReference>
<evidence type="ECO:0000313" key="10">
    <source>
        <dbReference type="EMBL" id="CUX08770.1"/>
    </source>
</evidence>
<dbReference type="Gene3D" id="3.90.550.10">
    <property type="entry name" value="Spore Coat Polysaccharide Biosynthesis Protein SpsA, Chain A"/>
    <property type="match status" value="1"/>
</dbReference>
<dbReference type="PANTHER" id="PTHR12726:SF0">
    <property type="entry name" value="CERAMIDE GLUCOSYLTRANSFERASE"/>
    <property type="match status" value="1"/>
</dbReference>
<dbReference type="AlphaFoldDB" id="A0A1S7NM76"/>
<dbReference type="PANTHER" id="PTHR12726">
    <property type="entry name" value="CERAMIDE GLUCOSYLTRANSFERASE"/>
    <property type="match status" value="1"/>
</dbReference>
<feature type="transmembrane region" description="Helical" evidence="9">
    <location>
        <begin position="296"/>
        <end position="318"/>
    </location>
</feature>
<dbReference type="Proteomes" id="UP000191897">
    <property type="component" value="Unassembled WGS sequence"/>
</dbReference>
<name>A0A1S7NM76_AGRTU</name>
<dbReference type="InterPro" id="IPR025993">
    <property type="entry name" value="Ceramide_glucosylTrfase"/>
</dbReference>
<gene>
    <name evidence="10" type="ORF">AGR4C_Cc100076</name>
</gene>
<keyword evidence="4" id="KW-0328">Glycosyltransferase</keyword>
<evidence type="ECO:0000256" key="1">
    <source>
        <dbReference type="ARBA" id="ARBA00004141"/>
    </source>
</evidence>
<comment type="pathway">
    <text evidence="3">Sphingolipid metabolism.</text>
</comment>
<dbReference type="InterPro" id="IPR029044">
    <property type="entry name" value="Nucleotide-diphossugar_trans"/>
</dbReference>
<keyword evidence="8 9" id="KW-0472">Membrane</keyword>
<evidence type="ECO:0000256" key="6">
    <source>
        <dbReference type="ARBA" id="ARBA00022692"/>
    </source>
</evidence>
<evidence type="ECO:0000256" key="7">
    <source>
        <dbReference type="ARBA" id="ARBA00022989"/>
    </source>
</evidence>
<feature type="transmembrane region" description="Helical" evidence="9">
    <location>
        <begin position="324"/>
        <end position="343"/>
    </location>
</feature>
<keyword evidence="5 10" id="KW-0808">Transferase</keyword>
<dbReference type="Pfam" id="PF13506">
    <property type="entry name" value="Glyco_transf_21"/>
    <property type="match status" value="1"/>
</dbReference>
<organism evidence="10 11">
    <name type="scientific">Agrobacterium tumefaciens str. Kerr 14</name>
    <dbReference type="NCBI Taxonomy" id="1183424"/>
    <lineage>
        <taxon>Bacteria</taxon>
        <taxon>Pseudomonadati</taxon>
        <taxon>Pseudomonadota</taxon>
        <taxon>Alphaproteobacteria</taxon>
        <taxon>Hyphomicrobiales</taxon>
        <taxon>Rhizobiaceae</taxon>
        <taxon>Rhizobium/Agrobacterium group</taxon>
        <taxon>Agrobacterium</taxon>
        <taxon>Agrobacterium tumefaciens complex</taxon>
    </lineage>
</organism>
<comment type="subcellular location">
    <subcellularLocation>
        <location evidence="1">Membrane</location>
        <topology evidence="1">Multi-pass membrane protein</topology>
    </subcellularLocation>
</comment>
<keyword evidence="6 9" id="KW-0812">Transmembrane</keyword>
<keyword evidence="7 9" id="KW-1133">Transmembrane helix</keyword>
<evidence type="ECO:0000256" key="5">
    <source>
        <dbReference type="ARBA" id="ARBA00022679"/>
    </source>
</evidence>
<reference evidence="10 11" key="1">
    <citation type="submission" date="2016-01" db="EMBL/GenBank/DDBJ databases">
        <authorList>
            <person name="Oliw E.H."/>
        </authorList>
    </citation>
    <scope>NUCLEOTIDE SEQUENCE [LARGE SCALE GENOMIC DNA]</scope>
    <source>
        <strain evidence="10 11">Kerr 14</strain>
    </source>
</reference>
<evidence type="ECO:0000256" key="8">
    <source>
        <dbReference type="ARBA" id="ARBA00023136"/>
    </source>
</evidence>
<evidence type="ECO:0000256" key="2">
    <source>
        <dbReference type="ARBA" id="ARBA00004760"/>
    </source>
</evidence>
<evidence type="ECO:0000256" key="4">
    <source>
        <dbReference type="ARBA" id="ARBA00022676"/>
    </source>
</evidence>
<comment type="pathway">
    <text evidence="2">Lipid metabolism; sphingolipid metabolism.</text>
</comment>
<protein>
    <submittedName>
        <fullName evidence="10">Ceramide glucosyltransferase</fullName>
    </submittedName>
</protein>
<accession>A0A1S7NM76</accession>
<evidence type="ECO:0000256" key="9">
    <source>
        <dbReference type="SAM" id="Phobius"/>
    </source>
</evidence>
<evidence type="ECO:0000313" key="11">
    <source>
        <dbReference type="Proteomes" id="UP000191897"/>
    </source>
</evidence>
<dbReference type="GO" id="GO:0016020">
    <property type="term" value="C:membrane"/>
    <property type="evidence" value="ECO:0007669"/>
    <property type="project" value="UniProtKB-SubCell"/>
</dbReference>